<keyword evidence="8" id="KW-0966">Cell projection</keyword>
<reference evidence="8 9" key="1">
    <citation type="journal article" date="2010" name="J. Bacteriol.">
        <title>Genome sequences of Oceanicola granulosus HTCC2516(T) and Oceanicola batsensis HTCC2597(TDelta).</title>
        <authorList>
            <person name="Thrash J.C."/>
            <person name="Cho J.C."/>
            <person name="Vergin K.L."/>
            <person name="Giovannoni S.J."/>
        </authorList>
    </citation>
    <scope>NUCLEOTIDE SEQUENCE [LARGE SCALE GENOMIC DNA]</scope>
    <source>
        <strain evidence="9">ATCC BAA-863 / DSM 15984 / KCTC 12145 / HTCC2597</strain>
    </source>
</reference>
<dbReference type="NCBIfam" id="TIGR03506">
    <property type="entry name" value="FlgEFG_subfam"/>
    <property type="match status" value="1"/>
</dbReference>
<dbReference type="Proteomes" id="UP000004318">
    <property type="component" value="Unassembled WGS sequence"/>
</dbReference>
<dbReference type="Pfam" id="PF00460">
    <property type="entry name" value="Flg_bb_rod"/>
    <property type="match status" value="1"/>
</dbReference>
<organism evidence="8 9">
    <name type="scientific">Pseudooceanicola batsensis (strain ATCC BAA-863 / DSM 15984 / KCTC 12145 / HTCC2597)</name>
    <name type="common">Oceanicola batsensis</name>
    <dbReference type="NCBI Taxonomy" id="252305"/>
    <lineage>
        <taxon>Bacteria</taxon>
        <taxon>Pseudomonadati</taxon>
        <taxon>Pseudomonadota</taxon>
        <taxon>Alphaproteobacteria</taxon>
        <taxon>Rhodobacterales</taxon>
        <taxon>Paracoccaceae</taxon>
        <taxon>Pseudooceanicola</taxon>
    </lineage>
</organism>
<dbReference type="Pfam" id="PF22692">
    <property type="entry name" value="LlgE_F_G_D1"/>
    <property type="match status" value="1"/>
</dbReference>
<feature type="domain" description="Flagellar hook protein FlgE/F/G-like D1" evidence="7">
    <location>
        <begin position="84"/>
        <end position="149"/>
    </location>
</feature>
<evidence type="ECO:0000259" key="7">
    <source>
        <dbReference type="Pfam" id="PF22692"/>
    </source>
</evidence>
<keyword evidence="3 4" id="KW-0975">Bacterial flagellum</keyword>
<dbReference type="AlphaFoldDB" id="A3U104"/>
<evidence type="ECO:0000259" key="5">
    <source>
        <dbReference type="Pfam" id="PF00460"/>
    </source>
</evidence>
<evidence type="ECO:0000313" key="9">
    <source>
        <dbReference type="Proteomes" id="UP000004318"/>
    </source>
</evidence>
<dbReference type="STRING" id="252305.OB2597_20221"/>
<dbReference type="InterPro" id="IPR010930">
    <property type="entry name" value="Flg_bb/hook_C_dom"/>
</dbReference>
<evidence type="ECO:0000256" key="2">
    <source>
        <dbReference type="ARBA" id="ARBA00009677"/>
    </source>
</evidence>
<dbReference type="GO" id="GO:0030694">
    <property type="term" value="C:bacterial-type flagellum basal body, rod"/>
    <property type="evidence" value="ECO:0007669"/>
    <property type="project" value="UniProtKB-UniRule"/>
</dbReference>
<dbReference type="RefSeq" id="WP_009803987.1">
    <property type="nucleotide sequence ID" value="NZ_AAMO01000009.1"/>
</dbReference>
<dbReference type="InterPro" id="IPR001444">
    <property type="entry name" value="Flag_bb_rod_N"/>
</dbReference>
<evidence type="ECO:0000256" key="3">
    <source>
        <dbReference type="ARBA" id="ARBA00023143"/>
    </source>
</evidence>
<keyword evidence="8" id="KW-0282">Flagellum</keyword>
<evidence type="ECO:0000259" key="6">
    <source>
        <dbReference type="Pfam" id="PF06429"/>
    </source>
</evidence>
<proteinExistence type="inferred from homology"/>
<dbReference type="InterPro" id="IPR037925">
    <property type="entry name" value="FlgE/F/G-like"/>
</dbReference>
<evidence type="ECO:0000256" key="4">
    <source>
        <dbReference type="RuleBase" id="RU362116"/>
    </source>
</evidence>
<dbReference type="GO" id="GO:0071978">
    <property type="term" value="P:bacterial-type flagellum-dependent swarming motility"/>
    <property type="evidence" value="ECO:0007669"/>
    <property type="project" value="TreeGrafter"/>
</dbReference>
<feature type="domain" description="Flagellar basal body rod protein N-terminal" evidence="5">
    <location>
        <begin position="14"/>
        <end position="35"/>
    </location>
</feature>
<evidence type="ECO:0000256" key="1">
    <source>
        <dbReference type="ARBA" id="ARBA00004117"/>
    </source>
</evidence>
<keyword evidence="9" id="KW-1185">Reference proteome</keyword>
<dbReference type="PANTHER" id="PTHR30435:SF19">
    <property type="entry name" value="FLAGELLAR BASAL-BODY ROD PROTEIN FLGG"/>
    <property type="match status" value="1"/>
</dbReference>
<comment type="caution">
    <text evidence="8">The sequence shown here is derived from an EMBL/GenBank/DDBJ whole genome shotgun (WGS) entry which is preliminary data.</text>
</comment>
<dbReference type="OrthoDB" id="9804559at2"/>
<dbReference type="NCBIfam" id="TIGR02490">
    <property type="entry name" value="flgF"/>
    <property type="match status" value="1"/>
</dbReference>
<comment type="subunit">
    <text evidence="4">The basal body constitutes a major portion of the flagellar organelle and consists of five rings (E,L,P,S, and M) mounted on a central rod. The rod consists of about 26 subunits of FlgG in the distal portion, and FlgB, FlgC and FlgF are thought to build up the proximal portion of the rod with about 6 subunits each.</text>
</comment>
<dbReference type="InterPro" id="IPR053967">
    <property type="entry name" value="LlgE_F_G-like_D1"/>
</dbReference>
<dbReference type="InterPro" id="IPR020013">
    <property type="entry name" value="Flagellar_FlgE/F/G"/>
</dbReference>
<dbReference type="HOGENOM" id="CLU_013687_0_0_5"/>
<dbReference type="EMBL" id="AAMO01000009">
    <property type="protein sequence ID" value="EAQ01987.1"/>
    <property type="molecule type" value="Genomic_DNA"/>
</dbReference>
<name>A3U104_PSEBH</name>
<dbReference type="SUPFAM" id="SSF117143">
    <property type="entry name" value="Flagellar hook protein flgE"/>
    <property type="match status" value="1"/>
</dbReference>
<comment type="subcellular location">
    <subcellularLocation>
        <location evidence="1 4">Bacterial flagellum basal body</location>
    </subcellularLocation>
</comment>
<comment type="similarity">
    <text evidence="2 4">Belongs to the flagella basal body rod proteins family.</text>
</comment>
<dbReference type="PANTHER" id="PTHR30435">
    <property type="entry name" value="FLAGELLAR PROTEIN"/>
    <property type="match status" value="1"/>
</dbReference>
<gene>
    <name evidence="8" type="ORF">OB2597_20221</name>
</gene>
<feature type="domain" description="Flagellar basal-body/hook protein C-terminal" evidence="6">
    <location>
        <begin position="199"/>
        <end position="242"/>
    </location>
</feature>
<dbReference type="Pfam" id="PF06429">
    <property type="entry name" value="Flg_bbr_C"/>
    <property type="match status" value="1"/>
</dbReference>
<accession>A3U104</accession>
<keyword evidence="8" id="KW-0969">Cilium</keyword>
<evidence type="ECO:0000313" key="8">
    <source>
        <dbReference type="EMBL" id="EAQ01987.1"/>
    </source>
</evidence>
<protein>
    <recommendedName>
        <fullName evidence="4">Flagellar basal-body rod protein FlgF</fullName>
    </recommendedName>
</protein>
<dbReference type="InterPro" id="IPR012836">
    <property type="entry name" value="FlgF"/>
</dbReference>
<sequence>MDNTTYVALSLARAMKRDLDVTANNIANANTAGFKAERIIFASYLHQDEGQRVGEGTNFVVDQGSYLDKTQGAMTRTDNPLDLAIKGEAFLSYRMPGGQTAYGRDGQLALDRDGYLVTLSGARVLDEGGGDIAIPPGAGKILISPDGTIASDETGVLGRVGLFDLPDVQSYIRLGNSMLVPPEGREGQATAAEGSEILQGQIELSNVSPVAEVTRLMMIQKAYDRATKLMSTEDELRKDMLRRLGSAAIG</sequence>